<dbReference type="InterPro" id="IPR001878">
    <property type="entry name" value="Znf_CCHC"/>
</dbReference>
<dbReference type="PANTHER" id="PTHR33223:SF6">
    <property type="entry name" value="CCHC-TYPE DOMAIN-CONTAINING PROTEIN"/>
    <property type="match status" value="1"/>
</dbReference>
<dbReference type="Pfam" id="PF00098">
    <property type="entry name" value="zf-CCHC"/>
    <property type="match status" value="1"/>
</dbReference>
<dbReference type="OrthoDB" id="5597136at2759"/>
<dbReference type="Pfam" id="PF08284">
    <property type="entry name" value="RVP_2"/>
    <property type="match status" value="1"/>
</dbReference>
<dbReference type="SUPFAM" id="SSF57756">
    <property type="entry name" value="Retrovirus zinc finger-like domains"/>
    <property type="match status" value="1"/>
</dbReference>
<evidence type="ECO:0000313" key="3">
    <source>
        <dbReference type="EMBL" id="OMJ20304.1"/>
    </source>
</evidence>
<dbReference type="Gene3D" id="2.40.70.10">
    <property type="entry name" value="Acid Proteases"/>
    <property type="match status" value="1"/>
</dbReference>
<gene>
    <name evidence="3" type="ORF">AYI70_g4195</name>
</gene>
<dbReference type="InterPro" id="IPR036875">
    <property type="entry name" value="Znf_CCHC_sf"/>
</dbReference>
<dbReference type="CDD" id="cd00303">
    <property type="entry name" value="retropepsin_like"/>
    <property type="match status" value="1"/>
</dbReference>
<comment type="caution">
    <text evidence="3">The sequence shown here is derived from an EMBL/GenBank/DDBJ whole genome shotgun (WGS) entry which is preliminary data.</text>
</comment>
<dbReference type="GO" id="GO:0003676">
    <property type="term" value="F:nucleic acid binding"/>
    <property type="evidence" value="ECO:0007669"/>
    <property type="project" value="InterPro"/>
</dbReference>
<dbReference type="GO" id="GO:0008270">
    <property type="term" value="F:zinc ion binding"/>
    <property type="evidence" value="ECO:0007669"/>
    <property type="project" value="UniProtKB-KW"/>
</dbReference>
<dbReference type="AlphaFoldDB" id="A0A1R1Y0I3"/>
<dbReference type="PANTHER" id="PTHR33223">
    <property type="entry name" value="CCHC-TYPE DOMAIN-CONTAINING PROTEIN"/>
    <property type="match status" value="1"/>
</dbReference>
<dbReference type="InterPro" id="IPR021109">
    <property type="entry name" value="Peptidase_aspartic_dom_sf"/>
</dbReference>
<keyword evidence="4" id="KW-1185">Reference proteome</keyword>
<dbReference type="SUPFAM" id="SSF50630">
    <property type="entry name" value="Acid proteases"/>
    <property type="match status" value="1"/>
</dbReference>
<sequence length="642" mass="73512">MNTKTAEQGESGLKLTSSGYSRHIRFLEPETFLDGESDEPDVWLRRYELYARKNGWNNEDKKDFLELYLGGRALRWFDRVKTNFSDWKSLKVAFEKKFYGKEMEIRAWKDLQKVKQKEDENVEDLVDRLEKMFNKAKLIDESVKLRFLLSSIHPKYQRSILKSKTDTYETAVLNACEEEQLIKACGFDSEYIGISTTSSIKAKKEFIKNEQPEEGIYETLIKRFDQLNLNFMKLANNSHNRINFQKKELSPEKDHLRKIGACFYCKEVGHSSRDCPKGYWNQNQGRSISSESNKKLSNDKNVGCIDLVNKKNEYENSIAYDWETKESYQVEIVDIGKEIENTRMEILDGINTDEIFAAEKRKSNLNNELNYEGIRKKKILKNENLSTTKDKKITSQSVDKINNSSESISQSISNHIQSAPIEEIGCPIKSKSNAIIRSKNNYKINENKPNYSLKNDLTDFKANITIAQLIQTSPEIRSELSQLLKKTEISKELKLIEENSTTNCKSIIKIFGHKYLAVIDTGAACSVISNALLDRIGLEIENEVSQTIITADGKKHSTLGMVNKIPISIAGVEFGADLLVMKNINETLILGTDWLKSHSALIDIRNQELVLPLENHDVVLSLSTTKNKDKLNGIYESIENEV</sequence>
<dbReference type="PROSITE" id="PS50158">
    <property type="entry name" value="ZF_CCHC"/>
    <property type="match status" value="1"/>
</dbReference>
<dbReference type="SMART" id="SM00343">
    <property type="entry name" value="ZnF_C2HC"/>
    <property type="match status" value="1"/>
</dbReference>
<dbReference type="EMBL" id="LSSN01001274">
    <property type="protein sequence ID" value="OMJ20304.1"/>
    <property type="molecule type" value="Genomic_DNA"/>
</dbReference>
<evidence type="ECO:0000256" key="1">
    <source>
        <dbReference type="PROSITE-ProRule" id="PRU00047"/>
    </source>
</evidence>
<dbReference type="Gene3D" id="4.10.60.10">
    <property type="entry name" value="Zinc finger, CCHC-type"/>
    <property type="match status" value="1"/>
</dbReference>
<evidence type="ECO:0000313" key="4">
    <source>
        <dbReference type="Proteomes" id="UP000187283"/>
    </source>
</evidence>
<dbReference type="Pfam" id="PF03732">
    <property type="entry name" value="Retrotrans_gag"/>
    <property type="match status" value="1"/>
</dbReference>
<organism evidence="3 4">
    <name type="scientific">Smittium culicis</name>
    <dbReference type="NCBI Taxonomy" id="133412"/>
    <lineage>
        <taxon>Eukaryota</taxon>
        <taxon>Fungi</taxon>
        <taxon>Fungi incertae sedis</taxon>
        <taxon>Zoopagomycota</taxon>
        <taxon>Kickxellomycotina</taxon>
        <taxon>Harpellomycetes</taxon>
        <taxon>Harpellales</taxon>
        <taxon>Legeriomycetaceae</taxon>
        <taxon>Smittium</taxon>
    </lineage>
</organism>
<keyword evidence="1" id="KW-0479">Metal-binding</keyword>
<proteinExistence type="predicted"/>
<accession>A0A1R1Y0I3</accession>
<keyword evidence="1" id="KW-0863">Zinc-finger</keyword>
<name>A0A1R1Y0I3_9FUNG</name>
<reference evidence="3 4" key="1">
    <citation type="submission" date="2017-01" db="EMBL/GenBank/DDBJ databases">
        <authorList>
            <person name="Mah S.A."/>
            <person name="Swanson W.J."/>
            <person name="Moy G.W."/>
            <person name="Vacquier V.D."/>
        </authorList>
    </citation>
    <scope>NUCLEOTIDE SEQUENCE [LARGE SCALE GENOMIC DNA]</scope>
    <source>
        <strain evidence="3 4">GSMNP</strain>
    </source>
</reference>
<dbReference type="InterPro" id="IPR005162">
    <property type="entry name" value="Retrotrans_gag_dom"/>
</dbReference>
<evidence type="ECO:0000259" key="2">
    <source>
        <dbReference type="PROSITE" id="PS50158"/>
    </source>
</evidence>
<feature type="domain" description="CCHC-type" evidence="2">
    <location>
        <begin position="262"/>
        <end position="277"/>
    </location>
</feature>
<keyword evidence="1" id="KW-0862">Zinc</keyword>
<dbReference type="STRING" id="133412.A0A1R1Y0I3"/>
<protein>
    <recommendedName>
        <fullName evidence="2">CCHC-type domain-containing protein</fullName>
    </recommendedName>
</protein>
<dbReference type="Proteomes" id="UP000187283">
    <property type="component" value="Unassembled WGS sequence"/>
</dbReference>